<dbReference type="GO" id="GO:0005789">
    <property type="term" value="C:endoplasmic reticulum membrane"/>
    <property type="evidence" value="ECO:0007669"/>
    <property type="project" value="UniProtKB-SubCell"/>
</dbReference>
<proteinExistence type="inferred from homology"/>
<dbReference type="AlphaFoldDB" id="A0A165A9D4"/>
<comment type="function">
    <text evidence="9">Sterol O-acyltransferase that catalyzes the formation of stery esters.</text>
</comment>
<keyword evidence="13" id="KW-1185">Reference proteome</keyword>
<keyword evidence="5" id="KW-0256">Endoplasmic reticulum</keyword>
<dbReference type="EMBL" id="KV407464">
    <property type="protein sequence ID" value="KZF20125.1"/>
    <property type="molecule type" value="Genomic_DNA"/>
</dbReference>
<keyword evidence="8" id="KW-0012">Acyltransferase</keyword>
<feature type="transmembrane region" description="Helical" evidence="11">
    <location>
        <begin position="567"/>
        <end position="589"/>
    </location>
</feature>
<dbReference type="OrthoDB" id="10039049at2759"/>
<evidence type="ECO:0000256" key="2">
    <source>
        <dbReference type="ARBA" id="ARBA00009010"/>
    </source>
</evidence>
<comment type="subcellular location">
    <subcellularLocation>
        <location evidence="1">Endoplasmic reticulum membrane</location>
        <topology evidence="1">Multi-pass membrane protein</topology>
    </subcellularLocation>
</comment>
<evidence type="ECO:0000256" key="5">
    <source>
        <dbReference type="ARBA" id="ARBA00022824"/>
    </source>
</evidence>
<dbReference type="OMA" id="INWWYVA"/>
<feature type="compositionally biased region" description="Low complexity" evidence="10">
    <location>
        <begin position="77"/>
        <end position="87"/>
    </location>
</feature>
<evidence type="ECO:0000313" key="12">
    <source>
        <dbReference type="EMBL" id="KZF20125.1"/>
    </source>
</evidence>
<feature type="transmembrane region" description="Helical" evidence="11">
    <location>
        <begin position="707"/>
        <end position="726"/>
    </location>
</feature>
<evidence type="ECO:0000256" key="8">
    <source>
        <dbReference type="ARBA" id="ARBA00023315"/>
    </source>
</evidence>
<evidence type="ECO:0000256" key="10">
    <source>
        <dbReference type="SAM" id="MobiDB-lite"/>
    </source>
</evidence>
<comment type="similarity">
    <text evidence="2">Belongs to the membrane-bound acyltransferase family. Sterol o-acyltransferase subfamily.</text>
</comment>
<evidence type="ECO:0000256" key="6">
    <source>
        <dbReference type="ARBA" id="ARBA00022989"/>
    </source>
</evidence>
<dbReference type="InterPro" id="IPR004299">
    <property type="entry name" value="MBOAT_fam"/>
</dbReference>
<sequence>MAVGSSPTMAETSASEPADLRGNRDVDAPASVSNAFFKRTSSPSASRPSSPKSTLSDSEIDQVALPIEISRLREQQSGSSSSPSTPSIEDYDTQSIDYAGLVAGGRGGGVGNKLEGLTTRQPSWPLGARPKDEILKRGQEPIPQDFSNIPERAHQRRRSVQVTFEQRKEGGGYILTADDPELREILRHGLEREAKSAEALAKGKKRPIFRFRDLVFTKQFTAFDRQNQISADSPFHGFFTLFWLGTALLILKIAAQNWKIYGNILGNNEILKIMMERDVVVLGLTDGIMCAATAFCWLLQVAVFRNYVSWNKTGWIIQNIWQTLYLAGVIGWSSFRDWPWTHTVFIVMHCLAMLMKQHSYAFYNGYLSEVYKRKAFLERKLKLLRDITPSGNPSIKPDARASSISVSPARAEREYNLQQRRRSLQSRSASDLRGEHTQVGHAASAIEPGASLDAEQIQTFERIINWELDELSEELTGKCSQGAKCYPHNLTLGNLMEYIALPTLVYELEYPRQSSISWLYVAEKTAATFGTLLIMLVVSQAYIYPVVVQTVHLKEQGIPLQQRLMEFPWVLMDMLFPFMLEYLLTWYVIWECILNVLAELTRFADRGFYGDWWNSVSWDQFARDWNRPVHNFLLRHVYHSSISALKLSRSSATLVTFLLSACVHELVMWCIFKKLRGYLLGMQMLQLPLVMLSRTRFLKGKTILGNVIFWLGIFTGPSFLCTLYLIL</sequence>
<organism evidence="12 13">
    <name type="scientific">Xylona heveae (strain CBS 132557 / TC161)</name>
    <dbReference type="NCBI Taxonomy" id="1328760"/>
    <lineage>
        <taxon>Eukaryota</taxon>
        <taxon>Fungi</taxon>
        <taxon>Dikarya</taxon>
        <taxon>Ascomycota</taxon>
        <taxon>Pezizomycotina</taxon>
        <taxon>Xylonomycetes</taxon>
        <taxon>Xylonales</taxon>
        <taxon>Xylonaceae</taxon>
        <taxon>Xylona</taxon>
    </lineage>
</organism>
<keyword evidence="4 11" id="KW-0812">Transmembrane</keyword>
<keyword evidence="7 11" id="KW-0472">Membrane</keyword>
<evidence type="ECO:0000256" key="1">
    <source>
        <dbReference type="ARBA" id="ARBA00004477"/>
    </source>
</evidence>
<dbReference type="GeneID" id="28895780"/>
<dbReference type="GO" id="GO:0008204">
    <property type="term" value="P:ergosterol metabolic process"/>
    <property type="evidence" value="ECO:0007669"/>
    <property type="project" value="TreeGrafter"/>
</dbReference>
<accession>A0A165A9D4</accession>
<dbReference type="STRING" id="1328760.A0A165A9D4"/>
<feature type="region of interest" description="Disordered" evidence="10">
    <location>
        <begin position="1"/>
        <end position="91"/>
    </location>
</feature>
<protein>
    <submittedName>
        <fullName evidence="12">MBOAT-domain-containing protein</fullName>
    </submittedName>
</protein>
<reference evidence="12 13" key="1">
    <citation type="journal article" date="2016" name="Fungal Biol.">
        <title>The genome of Xylona heveae provides a window into fungal endophytism.</title>
        <authorList>
            <person name="Gazis R."/>
            <person name="Kuo A."/>
            <person name="Riley R."/>
            <person name="LaButti K."/>
            <person name="Lipzen A."/>
            <person name="Lin J."/>
            <person name="Amirebrahimi M."/>
            <person name="Hesse C.N."/>
            <person name="Spatafora J.W."/>
            <person name="Henrissat B."/>
            <person name="Hainaut M."/>
            <person name="Grigoriev I.V."/>
            <person name="Hibbett D.S."/>
        </authorList>
    </citation>
    <scope>NUCLEOTIDE SEQUENCE [LARGE SCALE GENOMIC DNA]</scope>
    <source>
        <strain evidence="12 13">TC161</strain>
    </source>
</reference>
<evidence type="ECO:0000256" key="11">
    <source>
        <dbReference type="SAM" id="Phobius"/>
    </source>
</evidence>
<evidence type="ECO:0000256" key="7">
    <source>
        <dbReference type="ARBA" id="ARBA00023136"/>
    </source>
</evidence>
<name>A0A165A9D4_XYLHT</name>
<feature type="region of interest" description="Disordered" evidence="10">
    <location>
        <begin position="415"/>
        <end position="435"/>
    </location>
</feature>
<keyword evidence="6 11" id="KW-1133">Transmembrane helix</keyword>
<dbReference type="PANTHER" id="PTHR10408:SF23">
    <property type="entry name" value="STEROL O-ACYLTRANSFERASE 1-RELATED"/>
    <property type="match status" value="1"/>
</dbReference>
<dbReference type="PANTHER" id="PTHR10408">
    <property type="entry name" value="STEROL O-ACYLTRANSFERASE"/>
    <property type="match status" value="1"/>
</dbReference>
<feature type="compositionally biased region" description="Basic and acidic residues" evidence="10">
    <location>
        <begin position="18"/>
        <end position="27"/>
    </location>
</feature>
<feature type="transmembrane region" description="Helical" evidence="11">
    <location>
        <begin position="235"/>
        <end position="255"/>
    </location>
</feature>
<evidence type="ECO:0000313" key="13">
    <source>
        <dbReference type="Proteomes" id="UP000076632"/>
    </source>
</evidence>
<keyword evidence="3" id="KW-0808">Transferase</keyword>
<dbReference type="FunCoup" id="A0A165A9D4">
    <property type="interactions" value="228"/>
</dbReference>
<dbReference type="RefSeq" id="XP_018185680.1">
    <property type="nucleotide sequence ID" value="XM_018330643.1"/>
</dbReference>
<feature type="transmembrane region" description="Helical" evidence="11">
    <location>
        <begin position="526"/>
        <end position="547"/>
    </location>
</feature>
<feature type="compositionally biased region" description="Polar residues" evidence="10">
    <location>
        <begin position="1"/>
        <end position="15"/>
    </location>
</feature>
<dbReference type="Proteomes" id="UP000076632">
    <property type="component" value="Unassembled WGS sequence"/>
</dbReference>
<evidence type="ECO:0000256" key="9">
    <source>
        <dbReference type="ARBA" id="ARBA00023568"/>
    </source>
</evidence>
<dbReference type="Pfam" id="PF03062">
    <property type="entry name" value="MBOAT"/>
    <property type="match status" value="1"/>
</dbReference>
<dbReference type="GO" id="GO:0034737">
    <property type="term" value="F:ergosterol O-acyltransferase activity"/>
    <property type="evidence" value="ECO:0007669"/>
    <property type="project" value="TreeGrafter"/>
</dbReference>
<feature type="transmembrane region" description="Helical" evidence="11">
    <location>
        <begin position="279"/>
        <end position="303"/>
    </location>
</feature>
<evidence type="ECO:0000256" key="4">
    <source>
        <dbReference type="ARBA" id="ARBA00022692"/>
    </source>
</evidence>
<dbReference type="InterPro" id="IPR014371">
    <property type="entry name" value="Oat_ACAT_DAG_ARE"/>
</dbReference>
<dbReference type="InParanoid" id="A0A165A9D4"/>
<feature type="compositionally biased region" description="Low complexity" evidence="10">
    <location>
        <begin position="41"/>
        <end position="57"/>
    </location>
</feature>
<evidence type="ECO:0000256" key="3">
    <source>
        <dbReference type="ARBA" id="ARBA00022679"/>
    </source>
</evidence>
<gene>
    <name evidence="12" type="ORF">L228DRAFT_233599</name>
</gene>